<evidence type="ECO:0000259" key="1">
    <source>
        <dbReference type="Pfam" id="PF02579"/>
    </source>
</evidence>
<proteinExistence type="predicted"/>
<reference evidence="2 3" key="1">
    <citation type="submission" date="2018-06" db="EMBL/GenBank/DDBJ databases">
        <title>Extensive metabolic versatility and redundancy in microbially diverse, dynamic hydrothermal sediments.</title>
        <authorList>
            <person name="Dombrowski N."/>
            <person name="Teske A."/>
            <person name="Baker B.J."/>
        </authorList>
    </citation>
    <scope>NUCLEOTIDE SEQUENCE [LARGE SCALE GENOMIC DNA]</scope>
    <source>
        <strain evidence="2">B79_G16</strain>
    </source>
</reference>
<evidence type="ECO:0000313" key="2">
    <source>
        <dbReference type="EMBL" id="RLC36914.1"/>
    </source>
</evidence>
<dbReference type="CDD" id="cd00851">
    <property type="entry name" value="MTH1175"/>
    <property type="match status" value="1"/>
</dbReference>
<sequence>MKIAICSKGNTLDAEVDPRFGRCKYFLIVDTESRQFEAVDNSDNLNRAGGAGIQSAELISSSGAEALLTGHCGPNAFMTLNAAGLKVFTGIKGSASDAIDQFKRGDLKAMNAPDVERHWQS</sequence>
<dbReference type="PANTHER" id="PTHR42983">
    <property type="entry name" value="DINITROGENASE IRON-MOLYBDENUM COFACTOR PROTEIN-RELATED"/>
    <property type="match status" value="1"/>
</dbReference>
<dbReference type="InterPro" id="IPR036105">
    <property type="entry name" value="DiNase_FeMo-co_biosyn_sf"/>
</dbReference>
<comment type="caution">
    <text evidence="2">The sequence shown here is derived from an EMBL/GenBank/DDBJ whole genome shotgun (WGS) entry which is preliminary data.</text>
</comment>
<name>A0A420ZC75_UNCK3</name>
<accession>A0A420ZC75</accession>
<evidence type="ECO:0000313" key="3">
    <source>
        <dbReference type="Proteomes" id="UP000281261"/>
    </source>
</evidence>
<dbReference type="Proteomes" id="UP000281261">
    <property type="component" value="Unassembled WGS sequence"/>
</dbReference>
<dbReference type="SUPFAM" id="SSF53146">
    <property type="entry name" value="Nitrogenase accessory factor-like"/>
    <property type="match status" value="1"/>
</dbReference>
<gene>
    <name evidence="2" type="ORF">DRH29_03485</name>
</gene>
<feature type="domain" description="Dinitrogenase iron-molybdenum cofactor biosynthesis" evidence="1">
    <location>
        <begin position="13"/>
        <end position="103"/>
    </location>
</feature>
<dbReference type="InterPro" id="IPR033913">
    <property type="entry name" value="MTH1175_dom"/>
</dbReference>
<dbReference type="PANTHER" id="PTHR42983:SF1">
    <property type="entry name" value="IRON-MOLYBDENUM PROTEIN"/>
    <property type="match status" value="1"/>
</dbReference>
<dbReference type="EMBL" id="QMNG01000021">
    <property type="protein sequence ID" value="RLC36914.1"/>
    <property type="molecule type" value="Genomic_DNA"/>
</dbReference>
<protein>
    <submittedName>
        <fullName evidence="2">Dinitrogenase iron-molybdenum cofactor biosynthesis protein</fullName>
    </submittedName>
</protein>
<organism evidence="2 3">
    <name type="scientific">candidate division Kazan bacterium</name>
    <dbReference type="NCBI Taxonomy" id="2202143"/>
    <lineage>
        <taxon>Bacteria</taxon>
        <taxon>Bacteria division Kazan-3B-28</taxon>
    </lineage>
</organism>
<dbReference type="InterPro" id="IPR003731">
    <property type="entry name" value="Di-Nase_FeMo-co_biosynth"/>
</dbReference>
<dbReference type="Pfam" id="PF02579">
    <property type="entry name" value="Nitro_FeMo-Co"/>
    <property type="match status" value="1"/>
</dbReference>
<dbReference type="Gene3D" id="3.30.420.130">
    <property type="entry name" value="Dinitrogenase iron-molybdenum cofactor biosynthesis domain"/>
    <property type="match status" value="1"/>
</dbReference>
<dbReference type="AlphaFoldDB" id="A0A420ZC75"/>